<keyword evidence="5" id="KW-1185">Reference proteome</keyword>
<sequence>MGRKGNWFSSVKKALSPDSKEKKNERSSKSKKKWFAKQNLEAGSAPIENVAAEAPLPPLPPQLDEEVKALETTIEVNKHGYTSPVAAAELPEPAAPVVVETTVEVVRKANKFAGKSKEEAAAIRIQTAFRGYLARRALRALRGLVRLKMLMGGPTVKRQAVHTLKCMQTLARVQTQIHTRRVRMSEENQALQRQLLQKHARELESLRMKEGWDDSVQSKEQVESNMLSKFEAAMRRERALAYAFSHQQTLKTPARPATGMFMTPGNPSWGWSWLERWMSAHPWDTKNTTATDKDPNNDQASVKSGNNRSLVGGEISKAYARYQLNSDKLSPGDYQMSTNSPSATSKPVSSVVRKLKSASPRSSIGGPDEDTRSMVSFQSNRRHSIAGSSVRDDESLASLPSYMVPTESAKAKSRFQSPLGLGGTERNRTTPPEKEKGALSSAKKRLAYPPSSPARPRRHSGPPKVDTSLIKAENVVVPNGDM</sequence>
<evidence type="ECO:0000313" key="4">
    <source>
        <dbReference type="EMBL" id="CAL1379261.1"/>
    </source>
</evidence>
<accession>A0AAV2E009</accession>
<keyword evidence="1" id="KW-0112">Calmodulin-binding</keyword>
<feature type="region of interest" description="Disordered" evidence="3">
    <location>
        <begin position="1"/>
        <end position="34"/>
    </location>
</feature>
<evidence type="ECO:0000256" key="3">
    <source>
        <dbReference type="SAM" id="MobiDB-lite"/>
    </source>
</evidence>
<feature type="region of interest" description="Disordered" evidence="3">
    <location>
        <begin position="405"/>
        <end position="482"/>
    </location>
</feature>
<dbReference type="EMBL" id="OZ034816">
    <property type="protein sequence ID" value="CAL1379261.1"/>
    <property type="molecule type" value="Genomic_DNA"/>
</dbReference>
<dbReference type="GO" id="GO:0005516">
    <property type="term" value="F:calmodulin binding"/>
    <property type="evidence" value="ECO:0007669"/>
    <property type="project" value="UniProtKB-KW"/>
</dbReference>
<feature type="compositionally biased region" description="Basic and acidic residues" evidence="3">
    <location>
        <begin position="18"/>
        <end position="28"/>
    </location>
</feature>
<dbReference type="PANTHER" id="PTHR32295:SF175">
    <property type="entry name" value="PROTEIN IQ-DOMAIN 2"/>
    <property type="match status" value="1"/>
</dbReference>
<feature type="region of interest" description="Disordered" evidence="3">
    <location>
        <begin position="330"/>
        <end position="373"/>
    </location>
</feature>
<feature type="compositionally biased region" description="Polar residues" evidence="3">
    <location>
        <begin position="297"/>
        <end position="309"/>
    </location>
</feature>
<organism evidence="4 5">
    <name type="scientific">Linum trigynum</name>
    <dbReference type="NCBI Taxonomy" id="586398"/>
    <lineage>
        <taxon>Eukaryota</taxon>
        <taxon>Viridiplantae</taxon>
        <taxon>Streptophyta</taxon>
        <taxon>Embryophyta</taxon>
        <taxon>Tracheophyta</taxon>
        <taxon>Spermatophyta</taxon>
        <taxon>Magnoliopsida</taxon>
        <taxon>eudicotyledons</taxon>
        <taxon>Gunneridae</taxon>
        <taxon>Pentapetalae</taxon>
        <taxon>rosids</taxon>
        <taxon>fabids</taxon>
        <taxon>Malpighiales</taxon>
        <taxon>Linaceae</taxon>
        <taxon>Linum</taxon>
    </lineage>
</organism>
<protein>
    <submittedName>
        <fullName evidence="4">Uncharacterized protein</fullName>
    </submittedName>
</protein>
<dbReference type="Proteomes" id="UP001497516">
    <property type="component" value="Chromosome 3"/>
</dbReference>
<gene>
    <name evidence="4" type="ORF">LTRI10_LOCUS20791</name>
</gene>
<feature type="compositionally biased region" description="Basic and acidic residues" evidence="3">
    <location>
        <begin position="425"/>
        <end position="437"/>
    </location>
</feature>
<name>A0AAV2E009_9ROSI</name>
<feature type="region of interest" description="Disordered" evidence="3">
    <location>
        <begin position="284"/>
        <end position="309"/>
    </location>
</feature>
<dbReference type="SMART" id="SM00015">
    <property type="entry name" value="IQ"/>
    <property type="match status" value="1"/>
</dbReference>
<evidence type="ECO:0000313" key="5">
    <source>
        <dbReference type="Proteomes" id="UP001497516"/>
    </source>
</evidence>
<comment type="similarity">
    <text evidence="2">Belongs to the IQD family.</text>
</comment>
<dbReference type="PANTHER" id="PTHR32295">
    <property type="entry name" value="IQ-DOMAIN 5-RELATED"/>
    <property type="match status" value="1"/>
</dbReference>
<proteinExistence type="inferred from homology"/>
<reference evidence="4 5" key="1">
    <citation type="submission" date="2024-04" db="EMBL/GenBank/DDBJ databases">
        <authorList>
            <person name="Fracassetti M."/>
        </authorList>
    </citation>
    <scope>NUCLEOTIDE SEQUENCE [LARGE SCALE GENOMIC DNA]</scope>
</reference>
<dbReference type="AlphaFoldDB" id="A0AAV2E009"/>
<dbReference type="Gene3D" id="1.20.5.190">
    <property type="match status" value="1"/>
</dbReference>
<dbReference type="PROSITE" id="PS50096">
    <property type="entry name" value="IQ"/>
    <property type="match status" value="1"/>
</dbReference>
<evidence type="ECO:0000256" key="1">
    <source>
        <dbReference type="ARBA" id="ARBA00022860"/>
    </source>
</evidence>
<evidence type="ECO:0000256" key="2">
    <source>
        <dbReference type="ARBA" id="ARBA00024341"/>
    </source>
</evidence>
<feature type="compositionally biased region" description="Polar residues" evidence="3">
    <location>
        <begin position="335"/>
        <end position="348"/>
    </location>
</feature>
<dbReference type="Pfam" id="PF00612">
    <property type="entry name" value="IQ"/>
    <property type="match status" value="1"/>
</dbReference>
<dbReference type="InterPro" id="IPR000048">
    <property type="entry name" value="IQ_motif_EF-hand-BS"/>
</dbReference>